<name>A0ABU1NGJ1_9BURK</name>
<keyword evidence="11" id="KW-1185">Reference proteome</keyword>
<dbReference type="InterPro" id="IPR026891">
    <property type="entry name" value="Fn3-like"/>
</dbReference>
<dbReference type="PROSITE" id="PS00775">
    <property type="entry name" value="GLYCOSYL_HYDROL_F3"/>
    <property type="match status" value="1"/>
</dbReference>
<evidence type="ECO:0000313" key="11">
    <source>
        <dbReference type="Proteomes" id="UP001184230"/>
    </source>
</evidence>
<dbReference type="PANTHER" id="PTHR30620:SF16">
    <property type="entry name" value="LYSOSOMAL BETA GLUCOSIDASE"/>
    <property type="match status" value="1"/>
</dbReference>
<dbReference type="PANTHER" id="PTHR30620">
    <property type="entry name" value="PERIPLASMIC BETA-GLUCOSIDASE-RELATED"/>
    <property type="match status" value="1"/>
</dbReference>
<evidence type="ECO:0000259" key="9">
    <source>
        <dbReference type="SMART" id="SM01217"/>
    </source>
</evidence>
<dbReference type="SUPFAM" id="SSF51445">
    <property type="entry name" value="(Trans)glycosidases"/>
    <property type="match status" value="1"/>
</dbReference>
<feature type="chain" id="PRO_5046432083" description="beta-glucosidase" evidence="8">
    <location>
        <begin position="26"/>
        <end position="758"/>
    </location>
</feature>
<evidence type="ECO:0000256" key="2">
    <source>
        <dbReference type="ARBA" id="ARBA00005336"/>
    </source>
</evidence>
<dbReference type="PROSITE" id="PS51257">
    <property type="entry name" value="PROKAR_LIPOPROTEIN"/>
    <property type="match status" value="1"/>
</dbReference>
<dbReference type="InterPro" id="IPR013783">
    <property type="entry name" value="Ig-like_fold"/>
</dbReference>
<dbReference type="Gene3D" id="2.60.40.10">
    <property type="entry name" value="Immunoglobulins"/>
    <property type="match status" value="1"/>
</dbReference>
<evidence type="ECO:0000256" key="7">
    <source>
        <dbReference type="RuleBase" id="RU361161"/>
    </source>
</evidence>
<evidence type="ECO:0000256" key="3">
    <source>
        <dbReference type="ARBA" id="ARBA00012744"/>
    </source>
</evidence>
<evidence type="ECO:0000256" key="8">
    <source>
        <dbReference type="SAM" id="SignalP"/>
    </source>
</evidence>
<accession>A0ABU1NGJ1</accession>
<dbReference type="InterPro" id="IPR017853">
    <property type="entry name" value="GH"/>
</dbReference>
<keyword evidence="5 7" id="KW-0378">Hydrolase</keyword>
<dbReference type="Gene3D" id="3.20.20.300">
    <property type="entry name" value="Glycoside hydrolase, family 3, N-terminal domain"/>
    <property type="match status" value="1"/>
</dbReference>
<dbReference type="Proteomes" id="UP001184230">
    <property type="component" value="Unassembled WGS sequence"/>
</dbReference>
<dbReference type="InterPro" id="IPR019800">
    <property type="entry name" value="Glyco_hydro_3_AS"/>
</dbReference>
<dbReference type="GO" id="GO:0008422">
    <property type="term" value="F:beta-glucosidase activity"/>
    <property type="evidence" value="ECO:0007669"/>
    <property type="project" value="UniProtKB-EC"/>
</dbReference>
<dbReference type="SMART" id="SM01217">
    <property type="entry name" value="Fn3_like"/>
    <property type="match status" value="1"/>
</dbReference>
<dbReference type="Pfam" id="PF01915">
    <property type="entry name" value="Glyco_hydro_3_C"/>
    <property type="match status" value="1"/>
</dbReference>
<dbReference type="InterPro" id="IPR036881">
    <property type="entry name" value="Glyco_hydro_3_C_sf"/>
</dbReference>
<sequence length="758" mass="81417">MSVRSSRFPRLALALLLLSLLSACATRQSPGGLDPVSLTRIESLIARMTVEEKVGQLSLYAPAAVDTVGNPQGARQSEEEQLAEIRAGRVTGLFNNEGLEGKRRAQQAAVKGSRLGIPLIFGADIIHGFRTVFPVPLAEAASWEPALAERTAHASAVEATADGFRWTFAPMVDIARDARWGRGIEGAGEDVYLGRQFAAARVRGFQGPELGRADAMLATPKHFAGYGAAEGGLDYNAVDLSERTLREVYFPPFRAAIDAGALSIMSAFNEIGGIPSNANRALLTGVLRDEWDYQGFVVSDYTADEELIAHGFAADGREAARRAFMAGTDVSMQSGLYMKYLPGLVASGEVPMSRLDDAVRRVLRVKQRLGLFDHPFRGLEDTPGPRFDAAAHQGLAREAAGRAIVMLRNDNDVLPLQKSGKRIALIGPFAGTEDLFGPWRIFPGQQAPMGIEQAVRQSLASPDLLTVVRGSNVETPIPGGIDAAVAAAREADVVLLSIGENEQMSGEARSRSDIEIPDAQQALAEAVAATGKPVVVLLRNGRALALRGAVRNARAILVTWFLGSQTGPAIADVLFGDINPSGRLPVSFPQTPGQVPYYYAHKRTGRPQLADAPATFYKARYLDATNDPAFAFGQGLGYARVRYDALEISPARMDWNGKTTVRARITNTGQRDAEEVAQLYIGNRAASVTRPVRELKGFRKLRIPAGQTATVEFTLTRADLTFIGQQMTPTVEPGQFDLWVGPSATGGLRTSMTLAPGD</sequence>
<dbReference type="SUPFAM" id="SSF52279">
    <property type="entry name" value="Beta-D-glucan exohydrolase, C-terminal domain"/>
    <property type="match status" value="1"/>
</dbReference>
<keyword evidence="4 8" id="KW-0732">Signal</keyword>
<reference evidence="10 11" key="1">
    <citation type="submission" date="2023-07" db="EMBL/GenBank/DDBJ databases">
        <title>Sorghum-associated microbial communities from plants grown in Nebraska, USA.</title>
        <authorList>
            <person name="Schachtman D."/>
        </authorList>
    </citation>
    <scope>NUCLEOTIDE SEQUENCE [LARGE SCALE GENOMIC DNA]</scope>
    <source>
        <strain evidence="10 11">DS1781</strain>
    </source>
</reference>
<proteinExistence type="inferred from homology"/>
<dbReference type="EC" id="3.2.1.21" evidence="3"/>
<dbReference type="Gene3D" id="3.40.50.1700">
    <property type="entry name" value="Glycoside hydrolase family 3 C-terminal domain"/>
    <property type="match status" value="1"/>
</dbReference>
<comment type="similarity">
    <text evidence="2 7">Belongs to the glycosyl hydrolase 3 family.</text>
</comment>
<comment type="caution">
    <text evidence="10">The sequence shown here is derived from an EMBL/GenBank/DDBJ whole genome shotgun (WGS) entry which is preliminary data.</text>
</comment>
<feature type="signal peptide" evidence="8">
    <location>
        <begin position="1"/>
        <end position="25"/>
    </location>
</feature>
<keyword evidence="6 7" id="KW-0326">Glycosidase</keyword>
<evidence type="ECO:0000256" key="5">
    <source>
        <dbReference type="ARBA" id="ARBA00022801"/>
    </source>
</evidence>
<dbReference type="PRINTS" id="PR00133">
    <property type="entry name" value="GLHYDRLASE3"/>
</dbReference>
<dbReference type="InterPro" id="IPR002772">
    <property type="entry name" value="Glyco_hydro_3_C"/>
</dbReference>
<evidence type="ECO:0000256" key="1">
    <source>
        <dbReference type="ARBA" id="ARBA00000448"/>
    </source>
</evidence>
<dbReference type="EMBL" id="JAVDRF010000007">
    <property type="protein sequence ID" value="MDR6537582.1"/>
    <property type="molecule type" value="Genomic_DNA"/>
</dbReference>
<feature type="domain" description="Fibronectin type III-like" evidence="9">
    <location>
        <begin position="675"/>
        <end position="744"/>
    </location>
</feature>
<evidence type="ECO:0000256" key="4">
    <source>
        <dbReference type="ARBA" id="ARBA00022729"/>
    </source>
</evidence>
<dbReference type="InterPro" id="IPR051915">
    <property type="entry name" value="Cellulose_Degrad_GH3"/>
</dbReference>
<evidence type="ECO:0000256" key="6">
    <source>
        <dbReference type="ARBA" id="ARBA00023295"/>
    </source>
</evidence>
<protein>
    <recommendedName>
        <fullName evidence="3">beta-glucosidase</fullName>
        <ecNumber evidence="3">3.2.1.21</ecNumber>
    </recommendedName>
</protein>
<evidence type="ECO:0000313" key="10">
    <source>
        <dbReference type="EMBL" id="MDR6537582.1"/>
    </source>
</evidence>
<comment type="catalytic activity">
    <reaction evidence="1">
        <text>Hydrolysis of terminal, non-reducing beta-D-glucosyl residues with release of beta-D-glucose.</text>
        <dbReference type="EC" id="3.2.1.21"/>
    </reaction>
</comment>
<dbReference type="Pfam" id="PF00933">
    <property type="entry name" value="Glyco_hydro_3"/>
    <property type="match status" value="1"/>
</dbReference>
<gene>
    <name evidence="10" type="ORF">J2739_003363</name>
</gene>
<organism evidence="10 11">
    <name type="scientific">Variovorax soli</name>
    <dbReference type="NCBI Taxonomy" id="376815"/>
    <lineage>
        <taxon>Bacteria</taxon>
        <taxon>Pseudomonadati</taxon>
        <taxon>Pseudomonadota</taxon>
        <taxon>Betaproteobacteria</taxon>
        <taxon>Burkholderiales</taxon>
        <taxon>Comamonadaceae</taxon>
        <taxon>Variovorax</taxon>
    </lineage>
</organism>
<dbReference type="InterPro" id="IPR036962">
    <property type="entry name" value="Glyco_hydro_3_N_sf"/>
</dbReference>
<dbReference type="InterPro" id="IPR001764">
    <property type="entry name" value="Glyco_hydro_3_N"/>
</dbReference>
<dbReference type="Pfam" id="PF14310">
    <property type="entry name" value="Fn3-like"/>
    <property type="match status" value="1"/>
</dbReference>